<dbReference type="Proteomes" id="UP000465305">
    <property type="component" value="Unassembled WGS sequence"/>
</dbReference>
<feature type="region of interest" description="Disordered" evidence="1">
    <location>
        <begin position="72"/>
        <end position="112"/>
    </location>
</feature>
<evidence type="ECO:0000313" key="2">
    <source>
        <dbReference type="EMBL" id="GFG87882.1"/>
    </source>
</evidence>
<reference evidence="2 3" key="1">
    <citation type="journal article" date="2019" name="Emerg. Microbes Infect.">
        <title>Comprehensive subspecies identification of 175 nontuberculous mycobacteria species based on 7547 genomic profiles.</title>
        <authorList>
            <person name="Matsumoto Y."/>
            <person name="Kinjo T."/>
            <person name="Motooka D."/>
            <person name="Nabeya D."/>
            <person name="Jung N."/>
            <person name="Uechi K."/>
            <person name="Horii T."/>
            <person name="Iida T."/>
            <person name="Fujita J."/>
            <person name="Nakamura S."/>
        </authorList>
    </citation>
    <scope>NUCLEOTIDE SEQUENCE [LARGE SCALE GENOMIC DNA]</scope>
    <source>
        <strain evidence="2 3">JCM 30723</strain>
    </source>
</reference>
<organism evidence="2 3">
    <name type="scientific">Mycolicibacter algericus</name>
    <name type="common">Mycobacterium algericum</name>
    <dbReference type="NCBI Taxonomy" id="1288388"/>
    <lineage>
        <taxon>Bacteria</taxon>
        <taxon>Bacillati</taxon>
        <taxon>Actinomycetota</taxon>
        <taxon>Actinomycetes</taxon>
        <taxon>Mycobacteriales</taxon>
        <taxon>Mycobacteriaceae</taxon>
        <taxon>Mycolicibacter</taxon>
    </lineage>
</organism>
<gene>
    <name evidence="2" type="ORF">MALGJ_45580</name>
</gene>
<dbReference type="RefSeq" id="WP_163762412.1">
    <property type="nucleotide sequence ID" value="NZ_BLKY01000001.1"/>
</dbReference>
<name>A0A7I9YH81_MYCAL</name>
<feature type="region of interest" description="Disordered" evidence="1">
    <location>
        <begin position="211"/>
        <end position="283"/>
    </location>
</feature>
<protein>
    <submittedName>
        <fullName evidence="2">Uncharacterized protein</fullName>
    </submittedName>
</protein>
<evidence type="ECO:0000256" key="1">
    <source>
        <dbReference type="SAM" id="MobiDB-lite"/>
    </source>
</evidence>
<accession>A0A7I9YH81</accession>
<sequence length="306" mass="33296">MAPKNTERFGGIISDAFAARRNSSRAPKLGGPSDTTLRRIMEGHDVGISVRTLNGLDAAFDWPTGTAARVLAGADPPPLPHRHRMHVGPDASTSLRTSDRVSEPAARPGTDYSPVLASIAVDADDLRDASSHVDTSITTSIDANDPDDVETLIGEVETLISDVDDLIGDITEFADIVDELATKVVGRERLQRMKQDTRRFRRRQYLQQHSVSLFTDADDDRQSARPNAARGSTRDLSPDVDGAETNSQDTVGETPETGAGVPPPPTDNVARRMTDEEIRSAAAADPLWADYVRTKRPELAEDWTFE</sequence>
<dbReference type="EMBL" id="BLKY01000001">
    <property type="protein sequence ID" value="GFG87882.1"/>
    <property type="molecule type" value="Genomic_DNA"/>
</dbReference>
<feature type="compositionally biased region" description="Basic and acidic residues" evidence="1">
    <location>
        <begin position="269"/>
        <end position="279"/>
    </location>
</feature>
<evidence type="ECO:0000313" key="3">
    <source>
        <dbReference type="Proteomes" id="UP000465305"/>
    </source>
</evidence>
<comment type="caution">
    <text evidence="2">The sequence shown here is derived from an EMBL/GenBank/DDBJ whole genome shotgun (WGS) entry which is preliminary data.</text>
</comment>
<proteinExistence type="predicted"/>
<dbReference type="AlphaFoldDB" id="A0A7I9YH81"/>